<reference evidence="3" key="1">
    <citation type="submission" date="2021-07" db="EMBL/GenBank/DDBJ databases">
        <authorList>
            <person name="Durling M."/>
        </authorList>
    </citation>
    <scope>NUCLEOTIDE SEQUENCE</scope>
</reference>
<feature type="compositionally biased region" description="Polar residues" evidence="2">
    <location>
        <begin position="481"/>
        <end position="492"/>
    </location>
</feature>
<evidence type="ECO:0000256" key="1">
    <source>
        <dbReference type="SAM" id="Coils"/>
    </source>
</evidence>
<feature type="compositionally biased region" description="Polar residues" evidence="2">
    <location>
        <begin position="440"/>
        <end position="468"/>
    </location>
</feature>
<keyword evidence="4" id="KW-1185">Reference proteome</keyword>
<evidence type="ECO:0000256" key="2">
    <source>
        <dbReference type="SAM" id="MobiDB-lite"/>
    </source>
</evidence>
<gene>
    <name evidence="3" type="ORF">HYFRA_00003945</name>
</gene>
<feature type="region of interest" description="Disordered" evidence="2">
    <location>
        <begin position="63"/>
        <end position="94"/>
    </location>
</feature>
<comment type="caution">
    <text evidence="3">The sequence shown here is derived from an EMBL/GenBank/DDBJ whole genome shotgun (WGS) entry which is preliminary data.</text>
</comment>
<feature type="region of interest" description="Disordered" evidence="2">
    <location>
        <begin position="417"/>
        <end position="560"/>
    </location>
</feature>
<sequence length="560" mass="63960">MGRGCLHLEDCACDVSLGKRERELRRANRQLRIRVRRLEQQIKQPEETEQEAVQCNLEGASLGSEQNQHSGEASERIDGDPQLKEERAQPREPSAFSNILQTWLGRFGLVDSGWTGQKITTIMESHTDEVKIVLNRFHQDEIAELQQQFSDQLTRERKNAARKLKAAEERYQELQVQNLTPEAVGEQDKQNNECGAVIYNDVREEFLALYHNVVDSLQLLGQEPPQELPVAELISSYVVESVDLIRVAEEQAQNGGIGQCRSKLVDELQGRIRALERTITSLQTERNALLARQSTTEPTARAWTTSSTARRFQLYNEMRTQISEYTETLQQKDQAYQPPPLELNDWYFQHENPRDFNDDQDFVECFTIGEIARLHNHLERLRQQTQTSIETERYLSTKWAAVNTKVIIELKDELEKRNRPVTSQPIPPPPAQQQPITPTFQHPSQSPRSISHPSQSFSDEHTSTTLRISPQLPATPFAQIDPSSSPQTFNDQFSRKYGPFEPERQETFQKTGTQGSVTEENPAQQYTAQKVVARGDQNNDLTSEPVLVSSNPTSSDEEEL</sequence>
<protein>
    <submittedName>
        <fullName evidence="3">Uncharacterized protein</fullName>
    </submittedName>
</protein>
<proteinExistence type="predicted"/>
<feature type="coiled-coil region" evidence="1">
    <location>
        <begin position="21"/>
        <end position="48"/>
    </location>
</feature>
<dbReference type="EMBL" id="CAJVRL010000070">
    <property type="protein sequence ID" value="CAG8956556.1"/>
    <property type="molecule type" value="Genomic_DNA"/>
</dbReference>
<evidence type="ECO:0000313" key="3">
    <source>
        <dbReference type="EMBL" id="CAG8956556.1"/>
    </source>
</evidence>
<feature type="compositionally biased region" description="Basic and acidic residues" evidence="2">
    <location>
        <begin position="72"/>
        <end position="90"/>
    </location>
</feature>
<keyword evidence="1" id="KW-0175">Coiled coil</keyword>
<accession>A0A9N9PR65</accession>
<feature type="compositionally biased region" description="Polar residues" evidence="2">
    <location>
        <begin position="536"/>
        <end position="554"/>
    </location>
</feature>
<organism evidence="3 4">
    <name type="scientific">Hymenoscyphus fraxineus</name>
    <dbReference type="NCBI Taxonomy" id="746836"/>
    <lineage>
        <taxon>Eukaryota</taxon>
        <taxon>Fungi</taxon>
        <taxon>Dikarya</taxon>
        <taxon>Ascomycota</taxon>
        <taxon>Pezizomycotina</taxon>
        <taxon>Leotiomycetes</taxon>
        <taxon>Helotiales</taxon>
        <taxon>Helotiaceae</taxon>
        <taxon>Hymenoscyphus</taxon>
    </lineage>
</organism>
<dbReference type="AlphaFoldDB" id="A0A9N9PR65"/>
<name>A0A9N9PR65_9HELO</name>
<evidence type="ECO:0000313" key="4">
    <source>
        <dbReference type="Proteomes" id="UP000696280"/>
    </source>
</evidence>
<feature type="coiled-coil region" evidence="1">
    <location>
        <begin position="265"/>
        <end position="335"/>
    </location>
</feature>
<dbReference type="Proteomes" id="UP000696280">
    <property type="component" value="Unassembled WGS sequence"/>
</dbReference>
<feature type="compositionally biased region" description="Polar residues" evidence="2">
    <location>
        <begin position="508"/>
        <end position="528"/>
    </location>
</feature>
<feature type="coiled-coil region" evidence="1">
    <location>
        <begin position="150"/>
        <end position="177"/>
    </location>
</feature>